<keyword evidence="2" id="KW-1185">Reference proteome</keyword>
<dbReference type="EMBL" id="LXQA010446491">
    <property type="protein sequence ID" value="MCI52385.1"/>
    <property type="molecule type" value="Genomic_DNA"/>
</dbReference>
<organism evidence="1 2">
    <name type="scientific">Trifolium medium</name>
    <dbReference type="NCBI Taxonomy" id="97028"/>
    <lineage>
        <taxon>Eukaryota</taxon>
        <taxon>Viridiplantae</taxon>
        <taxon>Streptophyta</taxon>
        <taxon>Embryophyta</taxon>
        <taxon>Tracheophyta</taxon>
        <taxon>Spermatophyta</taxon>
        <taxon>Magnoliopsida</taxon>
        <taxon>eudicotyledons</taxon>
        <taxon>Gunneridae</taxon>
        <taxon>Pentapetalae</taxon>
        <taxon>rosids</taxon>
        <taxon>fabids</taxon>
        <taxon>Fabales</taxon>
        <taxon>Fabaceae</taxon>
        <taxon>Papilionoideae</taxon>
        <taxon>50 kb inversion clade</taxon>
        <taxon>NPAAA clade</taxon>
        <taxon>Hologalegina</taxon>
        <taxon>IRL clade</taxon>
        <taxon>Trifolieae</taxon>
        <taxon>Trifolium</taxon>
    </lineage>
</organism>
<dbReference type="AlphaFoldDB" id="A0A392SWE3"/>
<accession>A0A392SWE3</accession>
<comment type="caution">
    <text evidence="1">The sequence shown here is derived from an EMBL/GenBank/DDBJ whole genome shotgun (WGS) entry which is preliminary data.</text>
</comment>
<proteinExistence type="predicted"/>
<feature type="non-terminal residue" evidence="1">
    <location>
        <position position="1"/>
    </location>
</feature>
<dbReference type="Proteomes" id="UP000265520">
    <property type="component" value="Unassembled WGS sequence"/>
</dbReference>
<evidence type="ECO:0000313" key="2">
    <source>
        <dbReference type="Proteomes" id="UP000265520"/>
    </source>
</evidence>
<reference evidence="1 2" key="1">
    <citation type="journal article" date="2018" name="Front. Plant Sci.">
        <title>Red Clover (Trifolium pratense) and Zigzag Clover (T. medium) - A Picture of Genomic Similarities and Differences.</title>
        <authorList>
            <person name="Dluhosova J."/>
            <person name="Istvanek J."/>
            <person name="Nedelnik J."/>
            <person name="Repkova J."/>
        </authorList>
    </citation>
    <scope>NUCLEOTIDE SEQUENCE [LARGE SCALE GENOMIC DNA]</scope>
    <source>
        <strain evidence="2">cv. 10/8</strain>
        <tissue evidence="1">Leaf</tissue>
    </source>
</reference>
<protein>
    <submittedName>
        <fullName evidence="1">Uncharacterized protein</fullName>
    </submittedName>
</protein>
<name>A0A392SWE3_9FABA</name>
<evidence type="ECO:0000313" key="1">
    <source>
        <dbReference type="EMBL" id="MCI52385.1"/>
    </source>
</evidence>
<sequence>ASSGVVAFRPFNKCAGMPASAKILEVDDLGSMLEPPVLDDESLSKLESEKYSSILMLLSEMWADHLRHGEEIAVLE</sequence>